<protein>
    <submittedName>
        <fullName evidence="1">Uncharacterized protein</fullName>
    </submittedName>
</protein>
<evidence type="ECO:0000313" key="1">
    <source>
        <dbReference type="EMBL" id="KAL3392515.1"/>
    </source>
</evidence>
<dbReference type="Proteomes" id="UP001627154">
    <property type="component" value="Unassembled WGS sequence"/>
</dbReference>
<comment type="caution">
    <text evidence="1">The sequence shown here is derived from an EMBL/GenBank/DDBJ whole genome shotgun (WGS) entry which is preliminary data.</text>
</comment>
<accession>A0ABD2WHJ0</accession>
<sequence>MKRATCYIHTSPTSLYSCRIGNAHSTHLRVGKRLLGNIFPLYRRLVGGTETRHFSTNHSLRSKRTLPRLKTYDNSVRTSFRIFYSKIAETVNYSVSLGIGICDLLHDALDK</sequence>
<name>A0ABD2WHJ0_9HYME</name>
<keyword evidence="2" id="KW-1185">Reference proteome</keyword>
<organism evidence="1 2">
    <name type="scientific">Trichogramma kaykai</name>
    <dbReference type="NCBI Taxonomy" id="54128"/>
    <lineage>
        <taxon>Eukaryota</taxon>
        <taxon>Metazoa</taxon>
        <taxon>Ecdysozoa</taxon>
        <taxon>Arthropoda</taxon>
        <taxon>Hexapoda</taxon>
        <taxon>Insecta</taxon>
        <taxon>Pterygota</taxon>
        <taxon>Neoptera</taxon>
        <taxon>Endopterygota</taxon>
        <taxon>Hymenoptera</taxon>
        <taxon>Apocrita</taxon>
        <taxon>Proctotrupomorpha</taxon>
        <taxon>Chalcidoidea</taxon>
        <taxon>Trichogrammatidae</taxon>
        <taxon>Trichogramma</taxon>
    </lineage>
</organism>
<proteinExistence type="predicted"/>
<dbReference type="EMBL" id="JBJJXI010000103">
    <property type="protein sequence ID" value="KAL3392515.1"/>
    <property type="molecule type" value="Genomic_DNA"/>
</dbReference>
<reference evidence="1 2" key="1">
    <citation type="journal article" date="2024" name="bioRxiv">
        <title>A reference genome for Trichogramma kaykai: A tiny desert-dwelling parasitoid wasp with competing sex-ratio distorters.</title>
        <authorList>
            <person name="Culotta J."/>
            <person name="Lindsey A.R."/>
        </authorList>
    </citation>
    <scope>NUCLEOTIDE SEQUENCE [LARGE SCALE GENOMIC DNA]</scope>
    <source>
        <strain evidence="1 2">KSX58</strain>
    </source>
</reference>
<gene>
    <name evidence="1" type="ORF">TKK_012836</name>
</gene>
<dbReference type="AlphaFoldDB" id="A0ABD2WHJ0"/>
<evidence type="ECO:0000313" key="2">
    <source>
        <dbReference type="Proteomes" id="UP001627154"/>
    </source>
</evidence>
<dbReference type="PROSITE" id="PS51257">
    <property type="entry name" value="PROKAR_LIPOPROTEIN"/>
    <property type="match status" value="1"/>
</dbReference>